<keyword evidence="11" id="KW-0539">Nucleus</keyword>
<dbReference type="AlphaFoldDB" id="A0A4T0FV05"/>
<feature type="compositionally biased region" description="Low complexity" evidence="12">
    <location>
        <begin position="464"/>
        <end position="489"/>
    </location>
</feature>
<feature type="compositionally biased region" description="Polar residues" evidence="12">
    <location>
        <begin position="376"/>
        <end position="410"/>
    </location>
</feature>
<feature type="compositionally biased region" description="Acidic residues" evidence="12">
    <location>
        <begin position="643"/>
        <end position="652"/>
    </location>
</feature>
<dbReference type="GO" id="GO:0015031">
    <property type="term" value="P:protein transport"/>
    <property type="evidence" value="ECO:0007669"/>
    <property type="project" value="UniProtKB-KW"/>
</dbReference>
<evidence type="ECO:0000256" key="11">
    <source>
        <dbReference type="RuleBase" id="RU363115"/>
    </source>
</evidence>
<organism evidence="14 15">
    <name type="scientific">Wallemia hederae</name>
    <dbReference type="NCBI Taxonomy" id="1540922"/>
    <lineage>
        <taxon>Eukaryota</taxon>
        <taxon>Fungi</taxon>
        <taxon>Dikarya</taxon>
        <taxon>Basidiomycota</taxon>
        <taxon>Wallemiomycotina</taxon>
        <taxon>Wallemiomycetes</taxon>
        <taxon>Wallemiales</taxon>
        <taxon>Wallemiaceae</taxon>
        <taxon>Wallemia</taxon>
    </lineage>
</organism>
<evidence type="ECO:0000256" key="10">
    <source>
        <dbReference type="ARBA" id="ARBA00029362"/>
    </source>
</evidence>
<comment type="function">
    <text evidence="11">Required for selective autophagic degradation of the nucleus (nucleophagy) as well as for mitophagy which contributes to regulate mitochondrial quantity and quality by eliminating the mitochondria to a basal level to fulfill cellular energy requirements and preventing excess ROS production.</text>
</comment>
<evidence type="ECO:0000256" key="3">
    <source>
        <dbReference type="ARBA" id="ARBA00022448"/>
    </source>
</evidence>
<sequence>MAESPGQDTKLASKLSSWVNSSLRRHSTIDRTLHYLLDYPSGYHGTSADQVSWVLGREYSDEESFISDFQSRIWCTYRSNFPAISLTDPMMDNLNVGRLPAITPRSSLWTLRERSFNSDQGWGCMLRTSQSLLANALQILSLGREWRRTECSERSQYITLIRLLNLFMDSPSPLSPFSVHRMAVVGKSLGKELGEWFGPSTAALAIKHLVNNCSSSQDTHDTHDIPLAVSVAVDSVIYKSDVYAASGGTMGQWGTKPVLILIGVRLGLDGVHPRYYDTLKSFLRMQSCVGIAGGRPSSSYYFFGYQSDALFYIDPHIIKPAITTRQPPTDAELRSEIELMLRSNSMSSSTASSMETPDTPVETPVKGRHGQGQGHVHNNSFTHSSNKSTHSILSNLSTHSSPTATPTKNPKNGHRRRKTSMMLSGVTSKSRRRSSSSATLYKPIEEVTSLPTSSLDDSVKEAPHSTSSSSHHPSTSSHSIPHTIPESTPTPIPTVDQLRDKWYTDTYDSAAISSYFCDKPRKMNMNQMDPSMLLGFVVRDEVEFDAFVNEIKTLPQQIFAVADEPTSYKDDDSDNGIQSVSSSSDERCEGLEEDEDGSVSTRRSRSHSLSMDIGVRRSRSRSLRSLDSLDSDRSIKHPGFSQDEQDEQDEWVETSRKDSIDELVDRVNLSDEDSSSDCLVGR</sequence>
<dbReference type="InterPro" id="IPR005078">
    <property type="entry name" value="Peptidase_C54"/>
</dbReference>
<keyword evidence="8" id="KW-0653">Protein transport</keyword>
<dbReference type="GO" id="GO:0019786">
    <property type="term" value="F:protein-phosphatidylethanolamide deconjugating activity"/>
    <property type="evidence" value="ECO:0007669"/>
    <property type="project" value="InterPro"/>
</dbReference>
<dbReference type="SUPFAM" id="SSF54001">
    <property type="entry name" value="Cysteine proteinases"/>
    <property type="match status" value="2"/>
</dbReference>
<keyword evidence="3" id="KW-0813">Transport</keyword>
<comment type="subcellular location">
    <subcellularLocation>
        <location evidence="11">Nucleus</location>
    </subcellularLocation>
    <subcellularLocation>
        <location evidence="11">Cytoplasm</location>
    </subcellularLocation>
    <subcellularLocation>
        <location evidence="1">Preautophagosomal structure</location>
    </subcellularLocation>
</comment>
<dbReference type="EMBL" id="SPNW01000006">
    <property type="protein sequence ID" value="TIA92549.1"/>
    <property type="molecule type" value="Genomic_DNA"/>
</dbReference>
<evidence type="ECO:0000256" key="1">
    <source>
        <dbReference type="ARBA" id="ARBA00004329"/>
    </source>
</evidence>
<dbReference type="Pfam" id="PF03416">
    <property type="entry name" value="Peptidase_C54"/>
    <property type="match status" value="2"/>
</dbReference>
<dbReference type="GO" id="GO:0000045">
    <property type="term" value="P:autophagosome assembly"/>
    <property type="evidence" value="ECO:0007669"/>
    <property type="project" value="TreeGrafter"/>
</dbReference>
<dbReference type="GO" id="GO:0016485">
    <property type="term" value="P:protein processing"/>
    <property type="evidence" value="ECO:0007669"/>
    <property type="project" value="TreeGrafter"/>
</dbReference>
<dbReference type="InterPro" id="IPR038765">
    <property type="entry name" value="Papain-like_cys_pep_sf"/>
</dbReference>
<dbReference type="Proteomes" id="UP000310189">
    <property type="component" value="Unassembled WGS sequence"/>
</dbReference>
<evidence type="ECO:0000256" key="4">
    <source>
        <dbReference type="ARBA" id="ARBA00022490"/>
    </source>
</evidence>
<evidence type="ECO:0000313" key="14">
    <source>
        <dbReference type="EMBL" id="TIA92549.1"/>
    </source>
</evidence>
<protein>
    <recommendedName>
        <fullName evidence="11">Cysteine protease</fullName>
        <ecNumber evidence="11">3.4.22.-</ecNumber>
    </recommendedName>
</protein>
<reference evidence="14 15" key="1">
    <citation type="submission" date="2019-03" db="EMBL/GenBank/DDBJ databases">
        <title>Sequencing 23 genomes of Wallemia ichthyophaga.</title>
        <authorList>
            <person name="Gostincar C."/>
        </authorList>
    </citation>
    <scope>NUCLEOTIDE SEQUENCE [LARGE SCALE GENOMIC DNA]</scope>
    <source>
        <strain evidence="14 15">EXF-5753</strain>
    </source>
</reference>
<feature type="region of interest" description="Disordered" evidence="12">
    <location>
        <begin position="566"/>
        <end position="657"/>
    </location>
</feature>
<proteinExistence type="inferred from homology"/>
<feature type="domain" description="Peptidase C54 catalytic" evidence="13">
    <location>
        <begin position="63"/>
        <end position="345"/>
    </location>
</feature>
<feature type="domain" description="Peptidase C54 catalytic" evidence="13">
    <location>
        <begin position="481"/>
        <end position="549"/>
    </location>
</feature>
<evidence type="ECO:0000259" key="13">
    <source>
        <dbReference type="Pfam" id="PF03416"/>
    </source>
</evidence>
<evidence type="ECO:0000256" key="9">
    <source>
        <dbReference type="ARBA" id="ARBA00023006"/>
    </source>
</evidence>
<dbReference type="GO" id="GO:0035973">
    <property type="term" value="P:aggrephagy"/>
    <property type="evidence" value="ECO:0007669"/>
    <property type="project" value="TreeGrafter"/>
</dbReference>
<dbReference type="GO" id="GO:0000423">
    <property type="term" value="P:mitophagy"/>
    <property type="evidence" value="ECO:0007669"/>
    <property type="project" value="TreeGrafter"/>
</dbReference>
<dbReference type="GO" id="GO:0005634">
    <property type="term" value="C:nucleus"/>
    <property type="evidence" value="ECO:0007669"/>
    <property type="project" value="UniProtKB-SubCell"/>
</dbReference>
<dbReference type="GO" id="GO:0000407">
    <property type="term" value="C:phagophore assembly site"/>
    <property type="evidence" value="ECO:0007669"/>
    <property type="project" value="UniProtKB-SubCell"/>
</dbReference>
<dbReference type="GO" id="GO:0034727">
    <property type="term" value="P:piecemeal microautophagy of the nucleus"/>
    <property type="evidence" value="ECO:0007669"/>
    <property type="project" value="TreeGrafter"/>
</dbReference>
<feature type="region of interest" description="Disordered" evidence="12">
    <location>
        <begin position="344"/>
        <end position="494"/>
    </location>
</feature>
<dbReference type="GO" id="GO:0004197">
    <property type="term" value="F:cysteine-type endopeptidase activity"/>
    <property type="evidence" value="ECO:0007669"/>
    <property type="project" value="TreeGrafter"/>
</dbReference>
<comment type="caution">
    <text evidence="14">The sequence shown here is derived from an EMBL/GenBank/DDBJ whole genome shotgun (WGS) entry which is preliminary data.</text>
</comment>
<dbReference type="EC" id="3.4.22.-" evidence="11"/>
<accession>A0A4T0FV05</accession>
<evidence type="ECO:0000313" key="15">
    <source>
        <dbReference type="Proteomes" id="UP000310189"/>
    </source>
</evidence>
<comment type="catalytic activity">
    <reaction evidence="10">
        <text>[protein]-C-terminal L-amino acid-glycyl-phosphatidylethanolamide + H2O = [protein]-C-terminal L-amino acid-glycine + a 1,2-diacyl-sn-glycero-3-phosphoethanolamine</text>
        <dbReference type="Rhea" id="RHEA:67548"/>
        <dbReference type="Rhea" id="RHEA-COMP:17323"/>
        <dbReference type="Rhea" id="RHEA-COMP:17324"/>
        <dbReference type="ChEBI" id="CHEBI:15377"/>
        <dbReference type="ChEBI" id="CHEBI:64612"/>
        <dbReference type="ChEBI" id="CHEBI:172940"/>
        <dbReference type="ChEBI" id="CHEBI:172941"/>
    </reaction>
    <physiologicalReaction direction="left-to-right" evidence="10">
        <dbReference type="Rhea" id="RHEA:67549"/>
    </physiologicalReaction>
</comment>
<evidence type="ECO:0000256" key="2">
    <source>
        <dbReference type="ARBA" id="ARBA00010958"/>
    </source>
</evidence>
<evidence type="ECO:0000256" key="6">
    <source>
        <dbReference type="ARBA" id="ARBA00022801"/>
    </source>
</evidence>
<dbReference type="OrthoDB" id="2960936at2759"/>
<evidence type="ECO:0000256" key="8">
    <source>
        <dbReference type="ARBA" id="ARBA00022927"/>
    </source>
</evidence>
<dbReference type="PANTHER" id="PTHR22624">
    <property type="entry name" value="CYSTEINE PROTEASE ATG4"/>
    <property type="match status" value="1"/>
</dbReference>
<gene>
    <name evidence="14" type="ORF">E3P99_00578</name>
</gene>
<dbReference type="PANTHER" id="PTHR22624:SF49">
    <property type="entry name" value="CYSTEINE PROTEASE"/>
    <property type="match status" value="1"/>
</dbReference>
<evidence type="ECO:0000256" key="5">
    <source>
        <dbReference type="ARBA" id="ARBA00022670"/>
    </source>
</evidence>
<keyword evidence="9" id="KW-0072">Autophagy</keyword>
<name>A0A4T0FV05_9BASI</name>
<keyword evidence="6 11" id="KW-0378">Hydrolase</keyword>
<keyword evidence="15" id="KW-1185">Reference proteome</keyword>
<evidence type="ECO:0000256" key="7">
    <source>
        <dbReference type="ARBA" id="ARBA00022807"/>
    </source>
</evidence>
<feature type="compositionally biased region" description="Low complexity" evidence="12">
    <location>
        <begin position="344"/>
        <end position="353"/>
    </location>
</feature>
<evidence type="ECO:0000256" key="12">
    <source>
        <dbReference type="SAM" id="MobiDB-lite"/>
    </source>
</evidence>
<keyword evidence="4 11" id="KW-0963">Cytoplasm</keyword>
<dbReference type="InterPro" id="IPR046792">
    <property type="entry name" value="Peptidase_C54_cat"/>
</dbReference>
<keyword evidence="7" id="KW-0788">Thiol protease</keyword>
<comment type="similarity">
    <text evidence="2 11">Belongs to the peptidase C54 family.</text>
</comment>
<keyword evidence="5 11" id="KW-0645">Protease</keyword>